<feature type="transmembrane region" description="Helical" evidence="2">
    <location>
        <begin position="253"/>
        <end position="270"/>
    </location>
</feature>
<evidence type="ECO:0000313" key="3">
    <source>
        <dbReference type="EMBL" id="KAA5543827.1"/>
    </source>
</evidence>
<organism evidence="3 4">
    <name type="scientific">Roseiconus nitratireducens</name>
    <dbReference type="NCBI Taxonomy" id="2605748"/>
    <lineage>
        <taxon>Bacteria</taxon>
        <taxon>Pseudomonadati</taxon>
        <taxon>Planctomycetota</taxon>
        <taxon>Planctomycetia</taxon>
        <taxon>Pirellulales</taxon>
        <taxon>Pirellulaceae</taxon>
        <taxon>Roseiconus</taxon>
    </lineage>
</organism>
<feature type="transmembrane region" description="Helical" evidence="2">
    <location>
        <begin position="137"/>
        <end position="160"/>
    </location>
</feature>
<feature type="transmembrane region" description="Helical" evidence="2">
    <location>
        <begin position="75"/>
        <end position="93"/>
    </location>
</feature>
<reference evidence="3 4" key="1">
    <citation type="submission" date="2019-08" db="EMBL/GenBank/DDBJ databases">
        <authorList>
            <person name="Dhanesh K."/>
            <person name="Kumar G."/>
            <person name="Sasikala C."/>
            <person name="Venkata Ramana C."/>
        </authorList>
    </citation>
    <scope>NUCLEOTIDE SEQUENCE [LARGE SCALE GENOMIC DNA]</scope>
    <source>
        <strain evidence="3 4">JC645</strain>
    </source>
</reference>
<feature type="transmembrane region" description="Helical" evidence="2">
    <location>
        <begin position="172"/>
        <end position="190"/>
    </location>
</feature>
<feature type="transmembrane region" description="Helical" evidence="2">
    <location>
        <begin position="397"/>
        <end position="413"/>
    </location>
</feature>
<name>A0A5M6D8I2_9BACT</name>
<dbReference type="Proteomes" id="UP000324479">
    <property type="component" value="Unassembled WGS sequence"/>
</dbReference>
<keyword evidence="2" id="KW-0472">Membrane</keyword>
<accession>A0A5M6D8I2</accession>
<feature type="region of interest" description="Disordered" evidence="1">
    <location>
        <begin position="486"/>
        <end position="530"/>
    </location>
</feature>
<dbReference type="EMBL" id="VWOX01000005">
    <property type="protein sequence ID" value="KAA5543827.1"/>
    <property type="molecule type" value="Genomic_DNA"/>
</dbReference>
<gene>
    <name evidence="3" type="ORF">FYK55_11705</name>
</gene>
<proteinExistence type="predicted"/>
<feature type="transmembrane region" description="Helical" evidence="2">
    <location>
        <begin position="460"/>
        <end position="477"/>
    </location>
</feature>
<evidence type="ECO:0000256" key="2">
    <source>
        <dbReference type="SAM" id="Phobius"/>
    </source>
</evidence>
<feature type="transmembrane region" description="Helical" evidence="2">
    <location>
        <begin position="113"/>
        <end position="131"/>
    </location>
</feature>
<sequence length="530" mass="57818">MLRIDDFDSQAGSTCQAATFGRSKVEASVESFFYITVAVGALFAITDWRAGVMIAIILDCFRDPIRKVSEGEPTLVTYCVCAVWGAAFVNLFFGGNPGLRKVRARFPWLEKSLTWYVLGLIPGAVLSLALYQNGVVLAGLGFASYAAPLLGIALGAAFAFELKYLKRILQAYVLINSIAFIGAIAEWQMWDWPGLGGLKGFEWIRHMPGVIVRLISGFFRSPDIAGFHAANAMMVSVILLLNRGDQPGLRRKIHPLWLSTAIWSAVPLMLCGRRKMLIMPIIFIAAYLLYIQLAAKQSATRVIGYLVLIIAIGAVPLAVYRDEASFEDHQAYYATTLSDVAPRLKDNVAGGVVGTLRQSGLMGSGLGVATQGAQHFAVEARHGVWQEDGVSRLFKELGVPGVMLIAVSGLLMLRNCRTEVRRQRYLPLIEIQAFAFALIMANLASFVASHQHFSGDPANALWVLLFCGIFIGTLALSERPVSRSAAATVTRPPTADHPLPIGQEGPPKQAPTHQGYHHRHSHETQPAQFS</sequence>
<evidence type="ECO:0000256" key="1">
    <source>
        <dbReference type="SAM" id="MobiDB-lite"/>
    </source>
</evidence>
<feature type="transmembrane region" description="Helical" evidence="2">
    <location>
        <begin position="32"/>
        <end position="55"/>
    </location>
</feature>
<keyword evidence="2" id="KW-0812">Transmembrane</keyword>
<feature type="transmembrane region" description="Helical" evidence="2">
    <location>
        <begin position="425"/>
        <end position="448"/>
    </location>
</feature>
<evidence type="ECO:0008006" key="5">
    <source>
        <dbReference type="Google" id="ProtNLM"/>
    </source>
</evidence>
<dbReference type="AlphaFoldDB" id="A0A5M6D8I2"/>
<evidence type="ECO:0000313" key="4">
    <source>
        <dbReference type="Proteomes" id="UP000324479"/>
    </source>
</evidence>
<dbReference type="RefSeq" id="WP_161604454.1">
    <property type="nucleotide sequence ID" value="NZ_VWOX01000005.1"/>
</dbReference>
<feature type="transmembrane region" description="Helical" evidence="2">
    <location>
        <begin position="276"/>
        <end position="295"/>
    </location>
</feature>
<keyword evidence="2" id="KW-1133">Transmembrane helix</keyword>
<keyword evidence="4" id="KW-1185">Reference proteome</keyword>
<protein>
    <recommendedName>
        <fullName evidence="5">O-antigen ligase</fullName>
    </recommendedName>
</protein>
<comment type="caution">
    <text evidence="3">The sequence shown here is derived from an EMBL/GenBank/DDBJ whole genome shotgun (WGS) entry which is preliminary data.</text>
</comment>
<feature type="transmembrane region" description="Helical" evidence="2">
    <location>
        <begin position="302"/>
        <end position="320"/>
    </location>
</feature>
<feature type="transmembrane region" description="Helical" evidence="2">
    <location>
        <begin position="224"/>
        <end position="241"/>
    </location>
</feature>